<dbReference type="RefSeq" id="WP_138233444.1">
    <property type="nucleotide sequence ID" value="NZ_AP022577.1"/>
</dbReference>
<reference evidence="1 2" key="1">
    <citation type="journal article" date="2019" name="Emerg. Microbes Infect.">
        <title>Comprehensive subspecies identification of 175 nontuberculous mycobacteria species based on 7547 genomic profiles.</title>
        <authorList>
            <person name="Matsumoto Y."/>
            <person name="Kinjo T."/>
            <person name="Motooka D."/>
            <person name="Nabeya D."/>
            <person name="Jung N."/>
            <person name="Uechi K."/>
            <person name="Horii T."/>
            <person name="Iida T."/>
            <person name="Fujita J."/>
            <person name="Nakamura S."/>
        </authorList>
    </citation>
    <scope>NUCLEOTIDE SEQUENCE [LARGE SCALE GENOMIC DNA]</scope>
    <source>
        <strain evidence="1 2">JCM 15296</strain>
    </source>
</reference>
<proteinExistence type="predicted"/>
<organism evidence="1 2">
    <name type="scientific">Mycolicibacterium aubagnense</name>
    <dbReference type="NCBI Taxonomy" id="319707"/>
    <lineage>
        <taxon>Bacteria</taxon>
        <taxon>Bacillati</taxon>
        <taxon>Actinomycetota</taxon>
        <taxon>Actinomycetes</taxon>
        <taxon>Mycobacteriales</taxon>
        <taxon>Mycobacteriaceae</taxon>
        <taxon>Mycolicibacterium</taxon>
    </lineage>
</organism>
<sequence length="92" mass="10269">MSLSDLQYALDQLGVACWFNRLPPHVRPWEGRQGHESVMLRAREYALKCGATAEQVTDCDRYAFGLAIDDKVPLTLAGRSWAQFAAGLRTSL</sequence>
<dbReference type="Proteomes" id="UP000465609">
    <property type="component" value="Chromosome"/>
</dbReference>
<accession>A0ABN5YKM0</accession>
<name>A0ABN5YKM0_9MYCO</name>
<protein>
    <submittedName>
        <fullName evidence="1">Uncharacterized protein</fullName>
    </submittedName>
</protein>
<keyword evidence="2" id="KW-1185">Reference proteome</keyword>
<gene>
    <name evidence="1" type="ORF">MAUB_00900</name>
</gene>
<evidence type="ECO:0000313" key="1">
    <source>
        <dbReference type="EMBL" id="BBX82217.1"/>
    </source>
</evidence>
<dbReference type="EMBL" id="AP022577">
    <property type="protein sequence ID" value="BBX82217.1"/>
    <property type="molecule type" value="Genomic_DNA"/>
</dbReference>
<evidence type="ECO:0000313" key="2">
    <source>
        <dbReference type="Proteomes" id="UP000465609"/>
    </source>
</evidence>